<comment type="similarity">
    <text evidence="2 15">Belongs to the peptidase M3 family.</text>
</comment>
<dbReference type="Gene3D" id="3.40.390.10">
    <property type="entry name" value="Collagenase (Catalytic Domain)"/>
    <property type="match status" value="1"/>
</dbReference>
<dbReference type="FunFam" id="1.10.1370.40:FF:000001">
    <property type="entry name" value="Dipeptidyl carboxypeptidase II"/>
    <property type="match status" value="1"/>
</dbReference>
<accession>A0A411HNV8</accession>
<evidence type="ECO:0000256" key="8">
    <source>
        <dbReference type="ARBA" id="ARBA00022833"/>
    </source>
</evidence>
<keyword evidence="4 18" id="KW-0121">Carboxypeptidase</keyword>
<evidence type="ECO:0000256" key="10">
    <source>
        <dbReference type="ARBA" id="ARBA00052506"/>
    </source>
</evidence>
<evidence type="ECO:0000256" key="16">
    <source>
        <dbReference type="SAM" id="SignalP"/>
    </source>
</evidence>
<keyword evidence="8 15" id="KW-0862">Zinc</keyword>
<dbReference type="EC" id="3.4.15.5" evidence="12"/>
<dbReference type="NCBIfam" id="NF007624">
    <property type="entry name" value="PRK10280.1"/>
    <property type="match status" value="1"/>
</dbReference>
<dbReference type="InterPro" id="IPR001567">
    <property type="entry name" value="Pept_M3A_M3B_dom"/>
</dbReference>
<dbReference type="GO" id="GO:0008241">
    <property type="term" value="F:peptidyl-dipeptidase activity"/>
    <property type="evidence" value="ECO:0007669"/>
    <property type="project" value="UniProtKB-EC"/>
</dbReference>
<dbReference type="InterPro" id="IPR024077">
    <property type="entry name" value="Neurolysin/TOP_dom2"/>
</dbReference>
<evidence type="ECO:0000256" key="4">
    <source>
        <dbReference type="ARBA" id="ARBA00022645"/>
    </source>
</evidence>
<keyword evidence="19" id="KW-1185">Reference proteome</keyword>
<dbReference type="OrthoDB" id="9773538at2"/>
<dbReference type="EMBL" id="CP035704">
    <property type="protein sequence ID" value="QBB72164.1"/>
    <property type="molecule type" value="Genomic_DNA"/>
</dbReference>
<keyword evidence="5 15" id="KW-0645">Protease</keyword>
<reference evidence="18 19" key="1">
    <citation type="submission" date="2019-01" db="EMBL/GenBank/DDBJ databases">
        <title>Pseudolysobacter antarctica gen. nov., sp. nov., isolated from Fildes Peninsula, Antarctica.</title>
        <authorList>
            <person name="Wei Z."/>
            <person name="Peng F."/>
        </authorList>
    </citation>
    <scope>NUCLEOTIDE SEQUENCE [LARGE SCALE GENOMIC DNA]</scope>
    <source>
        <strain evidence="18 19">AQ6-296</strain>
    </source>
</reference>
<evidence type="ECO:0000256" key="11">
    <source>
        <dbReference type="ARBA" id="ARBA00054529"/>
    </source>
</evidence>
<dbReference type="Gene3D" id="1.10.1370.10">
    <property type="entry name" value="Neurolysin, domain 3"/>
    <property type="match status" value="1"/>
</dbReference>
<evidence type="ECO:0000256" key="2">
    <source>
        <dbReference type="ARBA" id="ARBA00006040"/>
    </source>
</evidence>
<dbReference type="CDD" id="cd06456">
    <property type="entry name" value="M3A_DCP"/>
    <property type="match status" value="1"/>
</dbReference>
<keyword evidence="3" id="KW-0963">Cytoplasm</keyword>
<evidence type="ECO:0000256" key="6">
    <source>
        <dbReference type="ARBA" id="ARBA00022723"/>
    </source>
</evidence>
<gene>
    <name evidence="18" type="ORF">ELE36_18345</name>
</gene>
<evidence type="ECO:0000256" key="1">
    <source>
        <dbReference type="ARBA" id="ARBA00004496"/>
    </source>
</evidence>
<feature type="domain" description="Peptidase M3A/M3B catalytic" evidence="17">
    <location>
        <begin position="267"/>
        <end position="711"/>
    </location>
</feature>
<dbReference type="GO" id="GO:0004222">
    <property type="term" value="F:metalloendopeptidase activity"/>
    <property type="evidence" value="ECO:0007669"/>
    <property type="project" value="InterPro"/>
</dbReference>
<dbReference type="Proteomes" id="UP000291562">
    <property type="component" value="Chromosome"/>
</dbReference>
<dbReference type="RefSeq" id="WP_129835869.1">
    <property type="nucleotide sequence ID" value="NZ_CP035704.1"/>
</dbReference>
<comment type="catalytic activity">
    <reaction evidence="10">
        <text>Hydrolysis of unblocked, C-terminal dipeptides from oligopeptides, with broad specificity. Does not hydrolyze bonds in which P1' is Pro, or both P1 and P1' are Gly.</text>
        <dbReference type="EC" id="3.4.15.5"/>
    </reaction>
</comment>
<keyword evidence="6 15" id="KW-0479">Metal-binding</keyword>
<dbReference type="GO" id="GO:0004180">
    <property type="term" value="F:carboxypeptidase activity"/>
    <property type="evidence" value="ECO:0007669"/>
    <property type="project" value="UniProtKB-KW"/>
</dbReference>
<dbReference type="GO" id="GO:0046872">
    <property type="term" value="F:metal ion binding"/>
    <property type="evidence" value="ECO:0007669"/>
    <property type="project" value="UniProtKB-UniRule"/>
</dbReference>
<dbReference type="InterPro" id="IPR045090">
    <property type="entry name" value="Pept_M3A_M3B"/>
</dbReference>
<dbReference type="PANTHER" id="PTHR43660:SF1">
    <property type="entry name" value="DIPEPTIDYL CARBOXYPEPTIDASE"/>
    <property type="match status" value="1"/>
</dbReference>
<evidence type="ECO:0000259" key="17">
    <source>
        <dbReference type="Pfam" id="PF01432"/>
    </source>
</evidence>
<dbReference type="InterPro" id="IPR024079">
    <property type="entry name" value="MetalloPept_cat_dom_sf"/>
</dbReference>
<comment type="subcellular location">
    <subcellularLocation>
        <location evidence="1">Cytoplasm</location>
    </subcellularLocation>
</comment>
<dbReference type="InterPro" id="IPR034005">
    <property type="entry name" value="M3A_DCP"/>
</dbReference>
<evidence type="ECO:0000256" key="3">
    <source>
        <dbReference type="ARBA" id="ARBA00022490"/>
    </source>
</evidence>
<dbReference type="Gene3D" id="1.10.1370.40">
    <property type="match status" value="1"/>
</dbReference>
<proteinExistence type="inferred from homology"/>
<feature type="signal peptide" evidence="16">
    <location>
        <begin position="1"/>
        <end position="22"/>
    </location>
</feature>
<feature type="chain" id="PRO_5019460127" description="Dipeptidyl carboxypeptidase" evidence="16">
    <location>
        <begin position="23"/>
        <end position="722"/>
    </location>
</feature>
<comment type="cofactor">
    <cofactor evidence="15">
        <name>Zn(2+)</name>
        <dbReference type="ChEBI" id="CHEBI:29105"/>
    </cofactor>
    <text evidence="15">Binds 1 zinc ion.</text>
</comment>
<evidence type="ECO:0000256" key="7">
    <source>
        <dbReference type="ARBA" id="ARBA00022801"/>
    </source>
</evidence>
<dbReference type="GO" id="GO:0005829">
    <property type="term" value="C:cytosol"/>
    <property type="evidence" value="ECO:0007669"/>
    <property type="project" value="TreeGrafter"/>
</dbReference>
<keyword evidence="16" id="KW-0732">Signal</keyword>
<dbReference type="Pfam" id="PF01432">
    <property type="entry name" value="Peptidase_M3"/>
    <property type="match status" value="1"/>
</dbReference>
<dbReference type="PANTHER" id="PTHR43660">
    <property type="entry name" value="DIPEPTIDYL CARBOXYPEPTIDASE"/>
    <property type="match status" value="1"/>
</dbReference>
<evidence type="ECO:0000313" key="19">
    <source>
        <dbReference type="Proteomes" id="UP000291562"/>
    </source>
</evidence>
<evidence type="ECO:0000256" key="9">
    <source>
        <dbReference type="ARBA" id="ARBA00023049"/>
    </source>
</evidence>
<dbReference type="SUPFAM" id="SSF55486">
    <property type="entry name" value="Metalloproteases ('zincins'), catalytic domain"/>
    <property type="match status" value="1"/>
</dbReference>
<dbReference type="KEGG" id="xbc:ELE36_18345"/>
<organism evidence="18 19">
    <name type="scientific">Pseudolysobacter antarcticus</name>
    <dbReference type="NCBI Taxonomy" id="2511995"/>
    <lineage>
        <taxon>Bacteria</taxon>
        <taxon>Pseudomonadati</taxon>
        <taxon>Pseudomonadota</taxon>
        <taxon>Gammaproteobacteria</taxon>
        <taxon>Lysobacterales</taxon>
        <taxon>Rhodanobacteraceae</taxon>
        <taxon>Pseudolysobacter</taxon>
    </lineage>
</organism>
<evidence type="ECO:0000256" key="15">
    <source>
        <dbReference type="RuleBase" id="RU003435"/>
    </source>
</evidence>
<evidence type="ECO:0000256" key="13">
    <source>
        <dbReference type="ARBA" id="ARBA00070755"/>
    </source>
</evidence>
<evidence type="ECO:0000256" key="12">
    <source>
        <dbReference type="ARBA" id="ARBA00066668"/>
    </source>
</evidence>
<keyword evidence="9 15" id="KW-0482">Metalloprotease</keyword>
<sequence length="722" mass="80391">MYRTHVCLIVAGLALAVGSAIAVETPAAKAQPASAPAAMNPFFASSTLQYQAPPFDKIKDSDYQPAIDEGMKQQIAEIEKIANQTDAATFDNTIVAIERSGALLTRVGKVFFALAQSNTNDTLQKVQEVEAPKLAAHQDAIFLNPKLFARVKALYDHRVELDAESKFLAERYYRNFVRAGAQLSEADKASLRKLNEEESTLQNDFQTKLLAATKAGAIVAKDKKTFAGLSDGDIAAAAEAAKDRKLDGQWVLTLQNTTQQPAQVTLSNRATREQLFKASTTRTEHSDGNDERATIQRLAQLRAQKAKLLGYPTYAAYSLEDQMAKTPEHAISLMTNMVPAAVAKAKGEADKMQALVDKQKGGFKLAPWDWQFYAEQVRKAEYDLDEAQVKPYFELDRVLHDGVFFAANKLYGLTFKERHDIPVYQPDVRVFEVFDADGSSMALWYADYFKRDNKAGGAWMDTFVDQSGLLGTHPVAFNVCNFTKPAAGQPALISFDDATTMFHEFGHALHGMFSNVKYPQLAGTNVPRDFVEFPSQFNEHWALDPAVFANYAKHYKTGEAMPAALVEKIKKARTFNQGFASTEYLSAALLDMAWHTLPADAPKKDVDAFEAESLKRFGTDYALVPPRYRTSYFAHIWGGGYSAGYYAYLWSEVLDDDAYYWFRDHGGMTRENGKRFRDMILSQGSTQEMAAMYRAFSGHDPSVEPLLEQRGLKPEKAAEKSK</sequence>
<dbReference type="GO" id="GO:0006508">
    <property type="term" value="P:proteolysis"/>
    <property type="evidence" value="ECO:0007669"/>
    <property type="project" value="UniProtKB-KW"/>
</dbReference>
<dbReference type="FunFam" id="3.40.390.10:FF:000009">
    <property type="entry name" value="Oligopeptidase A"/>
    <property type="match status" value="1"/>
</dbReference>
<dbReference type="AlphaFoldDB" id="A0A411HNV8"/>
<keyword evidence="7 15" id="KW-0378">Hydrolase</keyword>
<protein>
    <recommendedName>
        <fullName evidence="13">Dipeptidyl carboxypeptidase</fullName>
        <ecNumber evidence="12">3.4.15.5</ecNumber>
    </recommendedName>
    <alternativeName>
        <fullName evidence="14">Peptidyl-dipeptidase Dcp</fullName>
    </alternativeName>
</protein>
<name>A0A411HNV8_9GAMM</name>
<evidence type="ECO:0000313" key="18">
    <source>
        <dbReference type="EMBL" id="QBB72164.1"/>
    </source>
</evidence>
<evidence type="ECO:0000256" key="14">
    <source>
        <dbReference type="ARBA" id="ARBA00075608"/>
    </source>
</evidence>
<comment type="function">
    <text evidence="11">Removes dipeptides from the C-termini of N-blocked tripeptides, tetrapeptides and larger peptides.</text>
</comment>
<evidence type="ECO:0000256" key="5">
    <source>
        <dbReference type="ARBA" id="ARBA00022670"/>
    </source>
</evidence>